<evidence type="ECO:0000313" key="1">
    <source>
        <dbReference type="EMBL" id="EAP70801.1"/>
    </source>
</evidence>
<accession>A0AB33V7I4</accession>
<name>A0AB33V7I4_RALSU</name>
<sequence length="102" mass="11314">MRSARRRARCGTQPTAVVPASVGALTRYYMHFKGFHDCRPVKLGGYYERGLLGQDSEFLCNVFREIFSDVPKEDVDCVIQHSPAAAIGSVARCGSWETTNIS</sequence>
<comment type="caution">
    <text evidence="1">The sequence shown here is derived from an EMBL/GenBank/DDBJ whole genome shotgun (WGS) entry which is preliminary data.</text>
</comment>
<evidence type="ECO:0000313" key="2">
    <source>
        <dbReference type="Proteomes" id="UP000005933"/>
    </source>
</evidence>
<dbReference type="RefSeq" id="WP_004377814.1">
    <property type="nucleotide sequence ID" value="NZ_AAKL01000082.1"/>
</dbReference>
<dbReference type="AlphaFoldDB" id="A0AB33V7I4"/>
<organism evidence="1 2">
    <name type="scientific">Ralstonia solanacearum (strain UW551)</name>
    <dbReference type="NCBI Taxonomy" id="342110"/>
    <lineage>
        <taxon>Bacteria</taxon>
        <taxon>Pseudomonadati</taxon>
        <taxon>Pseudomonadota</taxon>
        <taxon>Betaproteobacteria</taxon>
        <taxon>Burkholderiales</taxon>
        <taxon>Burkholderiaceae</taxon>
        <taxon>Ralstonia</taxon>
        <taxon>Ralstonia solanacearum species complex</taxon>
    </lineage>
</organism>
<dbReference type="EMBL" id="AAKL01000082">
    <property type="protein sequence ID" value="EAP70801.1"/>
    <property type="molecule type" value="Genomic_DNA"/>
</dbReference>
<reference evidence="1 2" key="1">
    <citation type="journal article" date="2006" name="Mol. Plant Microbe Interact.">
        <title>Identification of open reading frames unique to a select agent: Ralstonia solanacearum race 3 biovar 2.</title>
        <authorList>
            <person name="Gabriel D.W."/>
            <person name="Allen C."/>
            <person name="Schell M."/>
            <person name="Denny T.P."/>
            <person name="Greenberg J.T."/>
            <person name="Duan Y.P."/>
            <person name="Flores-Cruz Z."/>
            <person name="Huang Q."/>
            <person name="Clifford J.M."/>
            <person name="Presting G."/>
            <person name="Gonzalez E.T."/>
            <person name="Reddy J."/>
            <person name="Elphinstone J."/>
            <person name="Swanson J."/>
            <person name="Yao J."/>
            <person name="Mulholland V."/>
            <person name="Liu L."/>
            <person name="Farmerie W."/>
            <person name="Patnaikuni M."/>
            <person name="Balogh B."/>
            <person name="Norman D."/>
            <person name="Alvarez A."/>
            <person name="Castillo J.A."/>
            <person name="Jones J."/>
            <person name="Saddler G."/>
            <person name="Walunas T."/>
            <person name="Zhukov A."/>
            <person name="Mikhailova N."/>
        </authorList>
    </citation>
    <scope>NUCLEOTIDE SEQUENCE [LARGE SCALE GENOMIC DNA]</scope>
    <source>
        <strain evidence="1 2">UW551</strain>
    </source>
</reference>
<protein>
    <submittedName>
        <fullName evidence="1">Uncharacterized protein</fullName>
    </submittedName>
</protein>
<proteinExistence type="predicted"/>
<dbReference type="Proteomes" id="UP000005933">
    <property type="component" value="Unassembled WGS sequence"/>
</dbReference>
<gene>
    <name evidence="1" type="ORF">RRSL_00324</name>
</gene>